<feature type="transmembrane region" description="Helical" evidence="1">
    <location>
        <begin position="134"/>
        <end position="155"/>
    </location>
</feature>
<evidence type="ECO:0000313" key="3">
    <source>
        <dbReference type="Proteomes" id="UP000186684"/>
    </source>
</evidence>
<dbReference type="Proteomes" id="UP000186684">
    <property type="component" value="Unassembled WGS sequence"/>
</dbReference>
<feature type="transmembrane region" description="Helical" evidence="1">
    <location>
        <begin position="58"/>
        <end position="81"/>
    </location>
</feature>
<accession>A0A1N7PG05</accession>
<protein>
    <submittedName>
        <fullName evidence="2">Uncharacterized membrane protein</fullName>
    </submittedName>
</protein>
<dbReference type="RefSeq" id="WP_076450052.1">
    <property type="nucleotide sequence ID" value="NZ_FTOQ01000015.1"/>
</dbReference>
<name>A0A1N7PG05_9RHOB</name>
<evidence type="ECO:0000313" key="2">
    <source>
        <dbReference type="EMBL" id="SIT09522.1"/>
    </source>
</evidence>
<gene>
    <name evidence="2" type="ORF">SAMN05421759_11553</name>
</gene>
<organism evidence="2 3">
    <name type="scientific">Roseivivax lentus</name>
    <dbReference type="NCBI Taxonomy" id="633194"/>
    <lineage>
        <taxon>Bacteria</taxon>
        <taxon>Pseudomonadati</taxon>
        <taxon>Pseudomonadota</taxon>
        <taxon>Alphaproteobacteria</taxon>
        <taxon>Rhodobacterales</taxon>
        <taxon>Roseobacteraceae</taxon>
        <taxon>Roseivivax</taxon>
    </lineage>
</organism>
<keyword evidence="1" id="KW-1133">Transmembrane helix</keyword>
<sequence>MIRSKLTFTLRKLRERLWIKPLGYAVMAVAATFVAEMADVLPFAQLAPDISFETLEKLLTVISASMLGVATFAVASMVSAYASASSSATPRAFVLVVSDGVSQTALSSFIGAFIFSIVGIIAVKVEYFDATGRFAMFLITLAVFAWVILTFVRWVDNIARLGRMGNTIEKVEAATRDAFAQWKPWAPLSARPASDGAPSGTDLHAETIGFIQHVDIAALQAWAEKHDSVVHLSALPGAFVTARRPLLTAETPPGGSRPDMDGLHDAFVLAQRRSYTSDPRFGLIVMSEIGCRALSPAINDPGTAIDIAVRMAHLLRDWSVSPPEEDRAAPEFDRVRVPALAPEDLLDDAFAAIIKDGVGSVELDIWVQKSLGLLVQEAAPELARTAASRARQALDRAESDLSFPPDIDRVRRAHRSAVEGAGARAS</sequence>
<dbReference type="Pfam" id="PF10011">
    <property type="entry name" value="DUF2254"/>
    <property type="match status" value="1"/>
</dbReference>
<dbReference type="OrthoDB" id="2955631at2"/>
<dbReference type="EMBL" id="FTOQ01000015">
    <property type="protein sequence ID" value="SIT09522.1"/>
    <property type="molecule type" value="Genomic_DNA"/>
</dbReference>
<feature type="transmembrane region" description="Helical" evidence="1">
    <location>
        <begin position="93"/>
        <end position="122"/>
    </location>
</feature>
<evidence type="ECO:0000256" key="1">
    <source>
        <dbReference type="SAM" id="Phobius"/>
    </source>
</evidence>
<dbReference type="InterPro" id="IPR018723">
    <property type="entry name" value="DUF2254_membrane"/>
</dbReference>
<dbReference type="AlphaFoldDB" id="A0A1N7PG05"/>
<proteinExistence type="predicted"/>
<keyword evidence="1" id="KW-0472">Membrane</keyword>
<reference evidence="3" key="1">
    <citation type="submission" date="2017-01" db="EMBL/GenBank/DDBJ databases">
        <authorList>
            <person name="Varghese N."/>
            <person name="Submissions S."/>
        </authorList>
    </citation>
    <scope>NUCLEOTIDE SEQUENCE [LARGE SCALE GENOMIC DNA]</scope>
    <source>
        <strain evidence="3">DSM 29430</strain>
    </source>
</reference>
<keyword evidence="1" id="KW-0812">Transmembrane</keyword>
<feature type="transmembrane region" description="Helical" evidence="1">
    <location>
        <begin position="21"/>
        <end position="38"/>
    </location>
</feature>
<keyword evidence="3" id="KW-1185">Reference proteome</keyword>